<dbReference type="Pfam" id="PF10509">
    <property type="entry name" value="GalKase_gal_bdg"/>
    <property type="match status" value="1"/>
</dbReference>
<dbReference type="InterPro" id="IPR036554">
    <property type="entry name" value="GHMP_kinase_C_sf"/>
</dbReference>
<keyword evidence="7" id="KW-0067">ATP-binding</keyword>
<dbReference type="InterPro" id="IPR000705">
    <property type="entry name" value="Galactokinase"/>
</dbReference>
<evidence type="ECO:0000256" key="6">
    <source>
        <dbReference type="ARBA" id="ARBA00022777"/>
    </source>
</evidence>
<dbReference type="PANTHER" id="PTHR10457">
    <property type="entry name" value="MEVALONATE KINASE/GALACTOKINASE"/>
    <property type="match status" value="1"/>
</dbReference>
<evidence type="ECO:0000256" key="12">
    <source>
        <dbReference type="SAM" id="MobiDB-lite"/>
    </source>
</evidence>
<dbReference type="InterPro" id="IPR006206">
    <property type="entry name" value="Mevalonate/galactokinase"/>
</dbReference>
<dbReference type="GO" id="GO:0004335">
    <property type="term" value="F:galactokinase activity"/>
    <property type="evidence" value="ECO:0007669"/>
    <property type="project" value="UniProtKB-UniRule"/>
</dbReference>
<dbReference type="Pfam" id="PF08544">
    <property type="entry name" value="GHMP_kinases_C"/>
    <property type="match status" value="1"/>
</dbReference>
<dbReference type="GO" id="GO:0046872">
    <property type="term" value="F:metal ion binding"/>
    <property type="evidence" value="ECO:0007669"/>
    <property type="project" value="UniProtKB-KW"/>
</dbReference>
<evidence type="ECO:0000256" key="9">
    <source>
        <dbReference type="ARBA" id="ARBA00023144"/>
    </source>
</evidence>
<dbReference type="Gene3D" id="3.30.230.10">
    <property type="match status" value="1"/>
</dbReference>
<gene>
    <name evidence="16" type="primary">galK</name>
    <name evidence="16" type="ORF">GCM10011594_15300</name>
</gene>
<evidence type="ECO:0000313" key="16">
    <source>
        <dbReference type="EMBL" id="GGL96511.1"/>
    </source>
</evidence>
<dbReference type="PRINTS" id="PR00959">
    <property type="entry name" value="MEVGALKINASE"/>
</dbReference>
<keyword evidence="8" id="KW-0460">Magnesium</keyword>
<evidence type="ECO:0000256" key="8">
    <source>
        <dbReference type="ARBA" id="ARBA00022842"/>
    </source>
</evidence>
<dbReference type="PROSITE" id="PS00627">
    <property type="entry name" value="GHMP_KINASES_ATP"/>
    <property type="match status" value="1"/>
</dbReference>
<keyword evidence="4" id="KW-0479">Metal-binding</keyword>
<dbReference type="SUPFAM" id="SSF55060">
    <property type="entry name" value="GHMP Kinase, C-terminal domain"/>
    <property type="match status" value="1"/>
</dbReference>
<feature type="region of interest" description="Disordered" evidence="12">
    <location>
        <begin position="1"/>
        <end position="29"/>
    </location>
</feature>
<keyword evidence="2" id="KW-0963">Cytoplasm</keyword>
<dbReference type="GO" id="GO:0006012">
    <property type="term" value="P:galactose metabolic process"/>
    <property type="evidence" value="ECO:0007669"/>
    <property type="project" value="UniProtKB-UniRule"/>
</dbReference>
<evidence type="ECO:0000259" key="15">
    <source>
        <dbReference type="Pfam" id="PF10509"/>
    </source>
</evidence>
<comment type="similarity">
    <text evidence="1">Belongs to the GHMP kinase family. GalK subfamily.</text>
</comment>
<feature type="domain" description="Galactokinase N-terminal" evidence="15">
    <location>
        <begin position="36"/>
        <end position="83"/>
    </location>
</feature>
<keyword evidence="3" id="KW-0808">Transferase</keyword>
<dbReference type="InterPro" id="IPR013750">
    <property type="entry name" value="GHMP_kinase_C_dom"/>
</dbReference>
<dbReference type="Proteomes" id="UP000655208">
    <property type="component" value="Unassembled WGS sequence"/>
</dbReference>
<proteinExistence type="inferred from homology"/>
<evidence type="ECO:0000259" key="14">
    <source>
        <dbReference type="Pfam" id="PF08544"/>
    </source>
</evidence>
<dbReference type="InterPro" id="IPR019741">
    <property type="entry name" value="Galactokinase_CS"/>
</dbReference>
<keyword evidence="6" id="KW-0418">Kinase</keyword>
<evidence type="ECO:0000313" key="17">
    <source>
        <dbReference type="Proteomes" id="UP000655208"/>
    </source>
</evidence>
<dbReference type="InterPro" id="IPR020568">
    <property type="entry name" value="Ribosomal_Su5_D2-typ_SF"/>
</dbReference>
<evidence type="ECO:0000256" key="5">
    <source>
        <dbReference type="ARBA" id="ARBA00022741"/>
    </source>
</evidence>
<evidence type="ECO:0000256" key="11">
    <source>
        <dbReference type="NCBIfam" id="TIGR00131"/>
    </source>
</evidence>
<dbReference type="Pfam" id="PF00288">
    <property type="entry name" value="GHMP_kinases_N"/>
    <property type="match status" value="1"/>
</dbReference>
<dbReference type="PROSITE" id="PS00106">
    <property type="entry name" value="GALACTOKINASE"/>
    <property type="match status" value="1"/>
</dbReference>
<dbReference type="InterPro" id="IPR019539">
    <property type="entry name" value="GalKase_N"/>
</dbReference>
<dbReference type="PIRSF" id="PIRSF000530">
    <property type="entry name" value="Galactokinase"/>
    <property type="match status" value="1"/>
</dbReference>
<dbReference type="EC" id="2.7.1.6" evidence="11"/>
<reference evidence="16" key="2">
    <citation type="submission" date="2020-09" db="EMBL/GenBank/DDBJ databases">
        <authorList>
            <person name="Sun Q."/>
            <person name="Zhou Y."/>
        </authorList>
    </citation>
    <scope>NUCLEOTIDE SEQUENCE</scope>
    <source>
        <strain evidence="16">CGMCC 4.7308</strain>
    </source>
</reference>
<dbReference type="PRINTS" id="PR00473">
    <property type="entry name" value="GALCTOKINASE"/>
</dbReference>
<evidence type="ECO:0000256" key="10">
    <source>
        <dbReference type="ARBA" id="ARBA00023277"/>
    </source>
</evidence>
<dbReference type="GO" id="GO:0005829">
    <property type="term" value="C:cytosol"/>
    <property type="evidence" value="ECO:0007669"/>
    <property type="project" value="TreeGrafter"/>
</dbReference>
<evidence type="ECO:0000256" key="2">
    <source>
        <dbReference type="ARBA" id="ARBA00022490"/>
    </source>
</evidence>
<feature type="domain" description="GHMP kinase C-terminal" evidence="14">
    <location>
        <begin position="308"/>
        <end position="386"/>
    </location>
</feature>
<dbReference type="InterPro" id="IPR006204">
    <property type="entry name" value="GHMP_kinase_N_dom"/>
</dbReference>
<keyword evidence="10" id="KW-0119">Carbohydrate metabolism</keyword>
<keyword evidence="5" id="KW-0547">Nucleotide-binding</keyword>
<protein>
    <recommendedName>
        <fullName evidence="11">Galactokinase</fullName>
        <ecNumber evidence="11">2.7.1.6</ecNumber>
    </recommendedName>
</protein>
<dbReference type="SUPFAM" id="SSF54211">
    <property type="entry name" value="Ribosomal protein S5 domain 2-like"/>
    <property type="match status" value="1"/>
</dbReference>
<comment type="caution">
    <text evidence="16">The sequence shown here is derived from an EMBL/GenBank/DDBJ whole genome shotgun (WGS) entry which is preliminary data.</text>
</comment>
<dbReference type="EMBL" id="BMNA01000003">
    <property type="protein sequence ID" value="GGL96511.1"/>
    <property type="molecule type" value="Genomic_DNA"/>
</dbReference>
<dbReference type="InterPro" id="IPR014721">
    <property type="entry name" value="Ribsml_uS5_D2-typ_fold_subgr"/>
</dbReference>
<dbReference type="RefSeq" id="WP_188940960.1">
    <property type="nucleotide sequence ID" value="NZ_BMNA01000003.1"/>
</dbReference>
<name>A0A917STD5_9ACTN</name>
<dbReference type="AlphaFoldDB" id="A0A917STD5"/>
<evidence type="ECO:0000256" key="1">
    <source>
        <dbReference type="ARBA" id="ARBA00006566"/>
    </source>
</evidence>
<feature type="domain" description="GHMP kinase N-terminal" evidence="13">
    <location>
        <begin position="120"/>
        <end position="204"/>
    </location>
</feature>
<evidence type="ECO:0000256" key="7">
    <source>
        <dbReference type="ARBA" id="ARBA00022840"/>
    </source>
</evidence>
<dbReference type="NCBIfam" id="TIGR00131">
    <property type="entry name" value="gal_kin"/>
    <property type="match status" value="1"/>
</dbReference>
<sequence length="410" mass="41427">MTAPGSATGSAAGAAADPDDPSSRASGGAVPRAAELFGRVLGGAPDAVFSAPGRVNLIGEHTDYNQGLVLPFAIDARAQVAVRARDDGRLRVVSGQQPGETVEVNLDGLEPGAVTGWAGYVAGAAWALAERGHRAAGADLALDSTVPVGAGLSSSAAVECSTALALATLAGDRLAPEELARVAQLDENRFVGVPCGLMDQMASSASRAGTVLFFDVGADRTEHIPFDPATAGLVTLLVDTRAHHSLADGQYARRRATCEAAAETLGVDSLSRIAPGELDAALAGLGDDETRRRVRHVVTENERVRAVVELLRTGAVRDIGPAMVASHASLRDDFEVSCAELDVAVDAALAAGAAGARMTGGGFGGSVIALVDRDRVDEVGAAVTGAFARAGFTAPVLRLVSPADGAGADG</sequence>
<evidence type="ECO:0000259" key="13">
    <source>
        <dbReference type="Pfam" id="PF00288"/>
    </source>
</evidence>
<dbReference type="InterPro" id="IPR006203">
    <property type="entry name" value="GHMP_knse_ATP-bd_CS"/>
</dbReference>
<feature type="compositionally biased region" description="Low complexity" evidence="12">
    <location>
        <begin position="1"/>
        <end position="16"/>
    </location>
</feature>
<dbReference type="FunFam" id="3.30.70.890:FF:000001">
    <property type="entry name" value="Galactokinase"/>
    <property type="match status" value="1"/>
</dbReference>
<keyword evidence="17" id="KW-1185">Reference proteome</keyword>
<dbReference type="Gene3D" id="3.30.70.890">
    <property type="entry name" value="GHMP kinase, C-terminal domain"/>
    <property type="match status" value="1"/>
</dbReference>
<dbReference type="FunFam" id="3.30.230.10:FF:000017">
    <property type="entry name" value="Galactokinase"/>
    <property type="match status" value="1"/>
</dbReference>
<organism evidence="16 17">
    <name type="scientific">Nakamurella endophytica</name>
    <dbReference type="NCBI Taxonomy" id="1748367"/>
    <lineage>
        <taxon>Bacteria</taxon>
        <taxon>Bacillati</taxon>
        <taxon>Actinomycetota</taxon>
        <taxon>Actinomycetes</taxon>
        <taxon>Nakamurellales</taxon>
        <taxon>Nakamurellaceae</taxon>
        <taxon>Nakamurella</taxon>
    </lineage>
</organism>
<reference evidence="16" key="1">
    <citation type="journal article" date="2014" name="Int. J. Syst. Evol. Microbiol.">
        <title>Complete genome sequence of Corynebacterium casei LMG S-19264T (=DSM 44701T), isolated from a smear-ripened cheese.</title>
        <authorList>
            <consortium name="US DOE Joint Genome Institute (JGI-PGF)"/>
            <person name="Walter F."/>
            <person name="Albersmeier A."/>
            <person name="Kalinowski J."/>
            <person name="Ruckert C."/>
        </authorList>
    </citation>
    <scope>NUCLEOTIDE SEQUENCE</scope>
    <source>
        <strain evidence="16">CGMCC 4.7308</strain>
    </source>
</reference>
<dbReference type="GO" id="GO:0005524">
    <property type="term" value="F:ATP binding"/>
    <property type="evidence" value="ECO:0007669"/>
    <property type="project" value="UniProtKB-UniRule"/>
</dbReference>
<accession>A0A917STD5</accession>
<keyword evidence="9" id="KW-0299">Galactose metabolism</keyword>
<evidence type="ECO:0000256" key="3">
    <source>
        <dbReference type="ARBA" id="ARBA00022679"/>
    </source>
</evidence>
<evidence type="ECO:0000256" key="4">
    <source>
        <dbReference type="ARBA" id="ARBA00022723"/>
    </source>
</evidence>
<dbReference type="PANTHER" id="PTHR10457:SF7">
    <property type="entry name" value="GALACTOKINASE-RELATED"/>
    <property type="match status" value="1"/>
</dbReference>